<evidence type="ECO:0000313" key="5">
    <source>
        <dbReference type="EMBL" id="CAB3221530.1"/>
    </source>
</evidence>
<sequence length="115" mass="12963">MLFGVVVTLWAVLAAASASKGSSPLELKPEKYKDIPGCYLAEYDKVIPLGKEETMPDCVLYKCEDKWLEYYTCDITMNAPDCKLLASPDLTKPYPECCPVFKCFNSKTRTQNETF</sequence>
<dbReference type="InterPro" id="IPR029277">
    <property type="entry name" value="SVWC_dom"/>
</dbReference>
<evidence type="ECO:0000313" key="7">
    <source>
        <dbReference type="Proteomes" id="UP000494106"/>
    </source>
</evidence>
<dbReference type="OrthoDB" id="7390288at2759"/>
<evidence type="ECO:0000313" key="8">
    <source>
        <dbReference type="Proteomes" id="UP000494256"/>
    </source>
</evidence>
<evidence type="ECO:0000313" key="6">
    <source>
        <dbReference type="EMBL" id="CAB3259306.1"/>
    </source>
</evidence>
<accession>A0A8S0YS28</accession>
<dbReference type="EMBL" id="CADEBC010000608">
    <property type="protein sequence ID" value="CAB3259306.1"/>
    <property type="molecule type" value="Genomic_DNA"/>
</dbReference>
<feature type="chain" id="PRO_5036272843" description="Single domain-containing protein" evidence="3">
    <location>
        <begin position="19"/>
        <end position="115"/>
    </location>
</feature>
<name>A0A8S0YS28_ARCPL</name>
<dbReference type="SMART" id="SM01318">
    <property type="entry name" value="SVWC"/>
    <property type="match status" value="1"/>
</dbReference>
<dbReference type="PANTHER" id="PTHR39957:SF1">
    <property type="entry name" value="AT09846P1-RELATED"/>
    <property type="match status" value="1"/>
</dbReference>
<keyword evidence="2" id="KW-0964">Secreted</keyword>
<dbReference type="InterPro" id="IPR053308">
    <property type="entry name" value="Vago-like"/>
</dbReference>
<dbReference type="AlphaFoldDB" id="A0A8S0YS28"/>
<feature type="signal peptide" evidence="3">
    <location>
        <begin position="1"/>
        <end position="18"/>
    </location>
</feature>
<evidence type="ECO:0000256" key="3">
    <source>
        <dbReference type="SAM" id="SignalP"/>
    </source>
</evidence>
<dbReference type="GO" id="GO:0005576">
    <property type="term" value="C:extracellular region"/>
    <property type="evidence" value="ECO:0007669"/>
    <property type="project" value="UniProtKB-SubCell"/>
</dbReference>
<evidence type="ECO:0000256" key="1">
    <source>
        <dbReference type="ARBA" id="ARBA00004613"/>
    </source>
</evidence>
<keyword evidence="3" id="KW-0732">Signal</keyword>
<dbReference type="Proteomes" id="UP000494106">
    <property type="component" value="Unassembled WGS sequence"/>
</dbReference>
<dbReference type="EMBL" id="CADEBD010000046">
    <property type="protein sequence ID" value="CAB3221530.1"/>
    <property type="molecule type" value="Genomic_DNA"/>
</dbReference>
<comment type="caution">
    <text evidence="5">The sequence shown here is derived from an EMBL/GenBank/DDBJ whole genome shotgun (WGS) entry which is preliminary data.</text>
</comment>
<evidence type="ECO:0000259" key="4">
    <source>
        <dbReference type="SMART" id="SM01318"/>
    </source>
</evidence>
<reference evidence="7 8" key="1">
    <citation type="submission" date="2020-04" db="EMBL/GenBank/DDBJ databases">
        <authorList>
            <person name="Wallbank WR R."/>
            <person name="Pardo Diaz C."/>
            <person name="Kozak K."/>
            <person name="Martin S."/>
            <person name="Jiggins C."/>
            <person name="Moest M."/>
            <person name="Warren A I."/>
            <person name="Byers J.R.P. K."/>
            <person name="Montejo-Kovacevich G."/>
            <person name="Yen C E."/>
        </authorList>
    </citation>
    <scope>NUCLEOTIDE SEQUENCE [LARGE SCALE GENOMIC DNA]</scope>
</reference>
<comment type="subcellular location">
    <subcellularLocation>
        <location evidence="1">Secreted</location>
    </subcellularLocation>
</comment>
<evidence type="ECO:0000256" key="2">
    <source>
        <dbReference type="ARBA" id="ARBA00022525"/>
    </source>
</evidence>
<proteinExistence type="predicted"/>
<feature type="domain" description="Single" evidence="4">
    <location>
        <begin position="38"/>
        <end position="103"/>
    </location>
</feature>
<protein>
    <recommendedName>
        <fullName evidence="4">Single domain-containing protein</fullName>
    </recommendedName>
</protein>
<dbReference type="PANTHER" id="PTHR39957">
    <property type="entry name" value="AT09846P1-RELATED"/>
    <property type="match status" value="1"/>
</dbReference>
<dbReference type="Pfam" id="PF15430">
    <property type="entry name" value="SVWC"/>
    <property type="match status" value="1"/>
</dbReference>
<keyword evidence="7" id="KW-1185">Reference proteome</keyword>
<gene>
    <name evidence="6" type="ORF">APLA_LOCUS17010</name>
    <name evidence="5" type="ORF">APLA_LOCUS865</name>
</gene>
<organism evidence="5 8">
    <name type="scientific">Arctia plantaginis</name>
    <name type="common">Wood tiger moth</name>
    <name type="synonym">Phalaena plantaginis</name>
    <dbReference type="NCBI Taxonomy" id="874455"/>
    <lineage>
        <taxon>Eukaryota</taxon>
        <taxon>Metazoa</taxon>
        <taxon>Ecdysozoa</taxon>
        <taxon>Arthropoda</taxon>
        <taxon>Hexapoda</taxon>
        <taxon>Insecta</taxon>
        <taxon>Pterygota</taxon>
        <taxon>Neoptera</taxon>
        <taxon>Endopterygota</taxon>
        <taxon>Lepidoptera</taxon>
        <taxon>Glossata</taxon>
        <taxon>Ditrysia</taxon>
        <taxon>Noctuoidea</taxon>
        <taxon>Erebidae</taxon>
        <taxon>Arctiinae</taxon>
        <taxon>Arctia</taxon>
    </lineage>
</organism>
<dbReference type="Proteomes" id="UP000494256">
    <property type="component" value="Unassembled WGS sequence"/>
</dbReference>